<dbReference type="GO" id="GO:0006886">
    <property type="term" value="P:intracellular protein transport"/>
    <property type="evidence" value="ECO:0007669"/>
    <property type="project" value="InterPro"/>
</dbReference>
<evidence type="ECO:0000313" key="1">
    <source>
        <dbReference type="EMBL" id="GAF98284.1"/>
    </source>
</evidence>
<sequence length="52" mass="5961">MGEYTVVKCRICGALYRLYSMKVYEGDTTCCPACNKKSGKDTGRWTQWWGSK</sequence>
<gene>
    <name evidence="1" type="ORF">S01H1_21898</name>
</gene>
<organism evidence="1">
    <name type="scientific">marine sediment metagenome</name>
    <dbReference type="NCBI Taxonomy" id="412755"/>
    <lineage>
        <taxon>unclassified sequences</taxon>
        <taxon>metagenomes</taxon>
        <taxon>ecological metagenomes</taxon>
    </lineage>
</organism>
<comment type="caution">
    <text evidence="1">The sequence shown here is derived from an EMBL/GenBank/DDBJ whole genome shotgun (WGS) entry which is preliminary data.</text>
</comment>
<dbReference type="AlphaFoldDB" id="X0TYB3"/>
<proteinExistence type="predicted"/>
<accession>X0TYB3</accession>
<dbReference type="EMBL" id="BARS01012238">
    <property type="protein sequence ID" value="GAF98284.1"/>
    <property type="molecule type" value="Genomic_DNA"/>
</dbReference>
<name>X0TYB3_9ZZZZ</name>
<dbReference type="InterPro" id="IPR036174">
    <property type="entry name" value="Znf_Sec23_Sec24_sf"/>
</dbReference>
<dbReference type="SUPFAM" id="SSF82919">
    <property type="entry name" value="Zn-finger domain of Sec23/24"/>
    <property type="match status" value="1"/>
</dbReference>
<protein>
    <submittedName>
        <fullName evidence="1">Uncharacterized protein</fullName>
    </submittedName>
</protein>
<dbReference type="GO" id="GO:0006888">
    <property type="term" value="P:endoplasmic reticulum to Golgi vesicle-mediated transport"/>
    <property type="evidence" value="ECO:0007669"/>
    <property type="project" value="InterPro"/>
</dbReference>
<dbReference type="GO" id="GO:0030127">
    <property type="term" value="C:COPII vesicle coat"/>
    <property type="evidence" value="ECO:0007669"/>
    <property type="project" value="InterPro"/>
</dbReference>
<dbReference type="GO" id="GO:0008270">
    <property type="term" value="F:zinc ion binding"/>
    <property type="evidence" value="ECO:0007669"/>
    <property type="project" value="InterPro"/>
</dbReference>
<reference evidence="1" key="1">
    <citation type="journal article" date="2014" name="Front. Microbiol.">
        <title>High frequency of phylogenetically diverse reductive dehalogenase-homologous genes in deep subseafloor sedimentary metagenomes.</title>
        <authorList>
            <person name="Kawai M."/>
            <person name="Futagami T."/>
            <person name="Toyoda A."/>
            <person name="Takaki Y."/>
            <person name="Nishi S."/>
            <person name="Hori S."/>
            <person name="Arai W."/>
            <person name="Tsubouchi T."/>
            <person name="Morono Y."/>
            <person name="Uchiyama I."/>
            <person name="Ito T."/>
            <person name="Fujiyama A."/>
            <person name="Inagaki F."/>
            <person name="Takami H."/>
        </authorList>
    </citation>
    <scope>NUCLEOTIDE SEQUENCE</scope>
    <source>
        <strain evidence="1">Expedition CK06-06</strain>
    </source>
</reference>